<proteinExistence type="predicted"/>
<dbReference type="EMBL" id="NOZQ01000137">
    <property type="protein sequence ID" value="OYD15204.1"/>
    <property type="molecule type" value="Genomic_DNA"/>
</dbReference>
<feature type="signal peptide" evidence="1">
    <location>
        <begin position="1"/>
        <end position="31"/>
    </location>
</feature>
<dbReference type="Proteomes" id="UP000215215">
    <property type="component" value="Unassembled WGS sequence"/>
</dbReference>
<name>A0A235BSI6_UNCW3</name>
<dbReference type="Gene3D" id="2.130.10.10">
    <property type="entry name" value="YVTN repeat-like/Quinoprotein amine dehydrogenase"/>
    <property type="match status" value="1"/>
</dbReference>
<dbReference type="SUPFAM" id="SSF51004">
    <property type="entry name" value="C-terminal (heme d1) domain of cytochrome cd1-nitrite reductase"/>
    <property type="match status" value="1"/>
</dbReference>
<keyword evidence="1" id="KW-0732">Signal</keyword>
<evidence type="ECO:0000256" key="1">
    <source>
        <dbReference type="SAM" id="SignalP"/>
    </source>
</evidence>
<evidence type="ECO:0000313" key="2">
    <source>
        <dbReference type="EMBL" id="OYD15204.1"/>
    </source>
</evidence>
<dbReference type="InterPro" id="IPR015943">
    <property type="entry name" value="WD40/YVTN_repeat-like_dom_sf"/>
</dbReference>
<reference evidence="2 3" key="1">
    <citation type="submission" date="2017-07" db="EMBL/GenBank/DDBJ databases">
        <title>Recovery of genomes from metagenomes via a dereplication, aggregation, and scoring strategy.</title>
        <authorList>
            <person name="Sieber C.M."/>
            <person name="Probst A.J."/>
            <person name="Sharrar A."/>
            <person name="Thomas B.C."/>
            <person name="Hess M."/>
            <person name="Tringe S.G."/>
            <person name="Banfield J.F."/>
        </authorList>
    </citation>
    <scope>NUCLEOTIDE SEQUENCE [LARGE SCALE GENOMIC DNA]</scope>
    <source>
        <strain evidence="2">JGI_Cruoil_03_44_89</strain>
    </source>
</reference>
<organism evidence="2 3">
    <name type="scientific">candidate division WOR-3 bacterium JGI_Cruoil_03_44_89</name>
    <dbReference type="NCBI Taxonomy" id="1973748"/>
    <lineage>
        <taxon>Bacteria</taxon>
        <taxon>Bacteria division WOR-3</taxon>
    </lineage>
</organism>
<evidence type="ECO:0008006" key="4">
    <source>
        <dbReference type="Google" id="ProtNLM"/>
    </source>
</evidence>
<protein>
    <recommendedName>
        <fullName evidence="4">SMP-30/Gluconolactonase/LRE-like region domain-containing protein</fullName>
    </recommendedName>
</protein>
<dbReference type="AlphaFoldDB" id="A0A235BSI6"/>
<feature type="chain" id="PRO_5012940840" description="SMP-30/Gluconolactonase/LRE-like region domain-containing protein" evidence="1">
    <location>
        <begin position="32"/>
        <end position="158"/>
    </location>
</feature>
<comment type="caution">
    <text evidence="2">The sequence shown here is derived from an EMBL/GenBank/DDBJ whole genome shotgun (WGS) entry which is preliminary data.</text>
</comment>
<accession>A0A235BSI6</accession>
<gene>
    <name evidence="2" type="ORF">CH333_06290</name>
</gene>
<sequence>MKHCSVKTSSRLCSVFSTLLILVLSQNLAHAQDSNQIWVQRDDFTKEDLDLDGKVDSKPGMLGAAVITDVSTAKDTGDVIHTIPAPGYRCQGLTYDGTYLWVSDYQTDSIYKVSTVDGAVQSSFSAPGNYVEGLGWDGTYLWASDNGGGHPSQIGFIN</sequence>
<dbReference type="InterPro" id="IPR011048">
    <property type="entry name" value="Haem_d1_sf"/>
</dbReference>
<evidence type="ECO:0000313" key="3">
    <source>
        <dbReference type="Proteomes" id="UP000215215"/>
    </source>
</evidence>